<dbReference type="Pfam" id="PF05443">
    <property type="entry name" value="ROS_MUCR"/>
    <property type="match status" value="1"/>
</dbReference>
<protein>
    <recommendedName>
        <fullName evidence="4">MucR family transcriptional regulator</fullName>
    </recommendedName>
</protein>
<evidence type="ECO:0000313" key="2">
    <source>
        <dbReference type="EMBL" id="GES04512.1"/>
    </source>
</evidence>
<dbReference type="EMBL" id="BLAD01000082">
    <property type="protein sequence ID" value="GES04512.1"/>
    <property type="molecule type" value="Genomic_DNA"/>
</dbReference>
<dbReference type="Proteomes" id="UP000334990">
    <property type="component" value="Unassembled WGS sequence"/>
</dbReference>
<proteinExistence type="inferred from homology"/>
<evidence type="ECO:0000313" key="3">
    <source>
        <dbReference type="Proteomes" id="UP000334990"/>
    </source>
</evidence>
<organism evidence="2 3">
    <name type="scientific">Acrocarpospora corrugata</name>
    <dbReference type="NCBI Taxonomy" id="35763"/>
    <lineage>
        <taxon>Bacteria</taxon>
        <taxon>Bacillati</taxon>
        <taxon>Actinomycetota</taxon>
        <taxon>Actinomycetes</taxon>
        <taxon>Streptosporangiales</taxon>
        <taxon>Streptosporangiaceae</taxon>
        <taxon>Acrocarpospora</taxon>
    </lineage>
</organism>
<evidence type="ECO:0000256" key="1">
    <source>
        <dbReference type="ARBA" id="ARBA00007031"/>
    </source>
</evidence>
<comment type="similarity">
    <text evidence="1">Belongs to the ros/MucR family.</text>
</comment>
<reference evidence="2 3" key="1">
    <citation type="submission" date="2019-10" db="EMBL/GenBank/DDBJ databases">
        <title>Whole genome shotgun sequence of Acrocarpospora corrugata NBRC 13972.</title>
        <authorList>
            <person name="Ichikawa N."/>
            <person name="Kimura A."/>
            <person name="Kitahashi Y."/>
            <person name="Komaki H."/>
            <person name="Oguchi A."/>
        </authorList>
    </citation>
    <scope>NUCLEOTIDE SEQUENCE [LARGE SCALE GENOMIC DNA]</scope>
    <source>
        <strain evidence="2 3">NBRC 13972</strain>
    </source>
</reference>
<dbReference type="AlphaFoldDB" id="A0A5M3W930"/>
<accession>A0A5M3W930</accession>
<gene>
    <name evidence="2" type="ORF">Acor_65800</name>
</gene>
<dbReference type="Gene3D" id="1.10.10.1550">
    <property type="entry name" value="ROS/MUCR transcriptional regulator protein"/>
    <property type="match status" value="1"/>
</dbReference>
<dbReference type="RefSeq" id="WP_170317183.1">
    <property type="nucleotide sequence ID" value="NZ_BAAABN010000072.1"/>
</dbReference>
<dbReference type="GO" id="GO:0003677">
    <property type="term" value="F:DNA binding"/>
    <property type="evidence" value="ECO:0007669"/>
    <property type="project" value="InterPro"/>
</dbReference>
<keyword evidence="3" id="KW-1185">Reference proteome</keyword>
<dbReference type="InterPro" id="IPR008807">
    <property type="entry name" value="ROS_MUCR"/>
</dbReference>
<sequence>MDGVVHGRIGELARDEETGKVRCHLCGRSFRALGSHIRVHDLTADAYREAFGLYATKALTSHELSEVRRGRQQRLYRRSAATRASLEPGRKLARSGKLNTLARRDSPQRRAAQLRELEDGRATRARAAGERLLTALTDAGFPDEAAGLRTLYVDRQISVDNLAAMLGAGRTTLRNALAAAGVPLRATGVNSDTGRRSRVALNIEHAAARVGAADLHQWLRERRAQGASLRRLAAELERSVPWVRARLAEQTR</sequence>
<dbReference type="GO" id="GO:0008270">
    <property type="term" value="F:zinc ion binding"/>
    <property type="evidence" value="ECO:0007669"/>
    <property type="project" value="InterPro"/>
</dbReference>
<dbReference type="InterPro" id="IPR041920">
    <property type="entry name" value="ROS/MUCR_sf"/>
</dbReference>
<name>A0A5M3W930_9ACTN</name>
<comment type="caution">
    <text evidence="2">The sequence shown here is derived from an EMBL/GenBank/DDBJ whole genome shotgun (WGS) entry which is preliminary data.</text>
</comment>
<evidence type="ECO:0008006" key="4">
    <source>
        <dbReference type="Google" id="ProtNLM"/>
    </source>
</evidence>
<dbReference type="GO" id="GO:0006355">
    <property type="term" value="P:regulation of DNA-templated transcription"/>
    <property type="evidence" value="ECO:0007669"/>
    <property type="project" value="InterPro"/>
</dbReference>